<evidence type="ECO:0000256" key="2">
    <source>
        <dbReference type="SAM" id="MobiDB-lite"/>
    </source>
</evidence>
<feature type="domain" description="Sm" evidence="5">
    <location>
        <begin position="11"/>
        <end position="94"/>
    </location>
</feature>
<dbReference type="SMR" id="A0A444WV61"/>
<evidence type="ECO:0000259" key="3">
    <source>
        <dbReference type="PROSITE" id="PS51512"/>
    </source>
</evidence>
<reference evidence="6 7" key="1">
    <citation type="submission" date="2019-01" db="EMBL/GenBank/DDBJ databases">
        <title>Sequencing of cultivated peanut Arachis hypogaea provides insights into genome evolution and oil improvement.</title>
        <authorList>
            <person name="Chen X."/>
        </authorList>
    </citation>
    <scope>NUCLEOTIDE SEQUENCE [LARGE SCALE GENOMIC DNA]</scope>
    <source>
        <strain evidence="7">cv. Fuhuasheng</strain>
        <tissue evidence="6">Leaves</tissue>
    </source>
</reference>
<evidence type="ECO:0000313" key="6">
    <source>
        <dbReference type="EMBL" id="RYQ81328.1"/>
    </source>
</evidence>
<dbReference type="PANTHER" id="PTHR13586:SF23">
    <property type="entry name" value="DECAPPING 5-LIKE PROTEIN-RELATED"/>
    <property type="match status" value="1"/>
</dbReference>
<feature type="short sequence motif" description="FFD box" evidence="1">
    <location>
        <begin position="464"/>
        <end position="479"/>
    </location>
</feature>
<dbReference type="EMBL" id="SDMP01000021">
    <property type="protein sequence ID" value="RYQ81328.1"/>
    <property type="molecule type" value="Genomic_DNA"/>
</dbReference>
<dbReference type="SMART" id="SM01199">
    <property type="entry name" value="FDF"/>
    <property type="match status" value="1"/>
</dbReference>
<dbReference type="InterPro" id="IPR019050">
    <property type="entry name" value="FDF_dom"/>
</dbReference>
<dbReference type="GO" id="GO:0034063">
    <property type="term" value="P:stress granule assembly"/>
    <property type="evidence" value="ECO:0007669"/>
    <property type="project" value="TreeGrafter"/>
</dbReference>
<accession>A0A444WV61</accession>
<dbReference type="Pfam" id="PF09532">
    <property type="entry name" value="FDF"/>
    <property type="match status" value="1"/>
</dbReference>
<feature type="domain" description="FFD box profile" evidence="4">
    <location>
        <begin position="464"/>
        <end position="479"/>
    </location>
</feature>
<gene>
    <name evidence="6" type="ORF">Ahy_Scaffold1g107288</name>
</gene>
<comment type="caution">
    <text evidence="6">The sequence shown here is derived from an EMBL/GenBank/DDBJ whole genome shotgun (WGS) entry which is preliminary data.</text>
</comment>
<evidence type="ECO:0000313" key="7">
    <source>
        <dbReference type="Proteomes" id="UP000289738"/>
    </source>
</evidence>
<protein>
    <submittedName>
        <fullName evidence="6">Uncharacterized protein</fullName>
    </submittedName>
</protein>
<keyword evidence="7" id="KW-1185">Reference proteome</keyword>
<dbReference type="SMART" id="SM01271">
    <property type="entry name" value="LSM14"/>
    <property type="match status" value="1"/>
</dbReference>
<dbReference type="InterPro" id="IPR025762">
    <property type="entry name" value="DFDF"/>
</dbReference>
<dbReference type="InterPro" id="IPR047575">
    <property type="entry name" value="Sm"/>
</dbReference>
<feature type="region of interest" description="Disordered" evidence="2">
    <location>
        <begin position="442"/>
        <end position="467"/>
    </location>
</feature>
<dbReference type="CDD" id="cd01736">
    <property type="entry name" value="LSm14_N"/>
    <property type="match status" value="1"/>
</dbReference>
<sequence>MATESAVKGPPSNSPGDSYIGSFISLLSKSEIRYEGILYFLNVHDSTIGLKNVRSYGTEGRRKDGPQIPPSEKVYEYILFRGNDIKNLQIKSPPTSAKSEEQIHNDPAIIQSQLNSTAASFGGRNSTESIQRQDSVDMFSKAIPIGLLSSQSATQLNPSDQSAATQIAGHPSFSTSMYLNGHSGISSNNSNSLLHPGLLQLPSMVASPLPYQSWMQTPETEVPNKVGWTPLSDYGLPVSSTNTSLVNQTRSPSPNPLQISDSLDVNSLLPTKAPMPYPTPMTFDGSNIPSFSSPLQEINSIDNQISEKICPDPRSIYLGHAFHHPSSFVGYSSGPLPIPPSLLTPDQFAHPRENVSPLTQNLTPNQKDMGSLIPTSSNSSVLMPSIVSQAPLLPLPTLVPKPHSIASQFNEEFDFEAMNEKFNKDEVWGSLGKATMNIEGVDDNASSISSGDKDSQGKTPSPKSAYKKDDFFDTISCNSASSGRNGQHRLSERIKLDTETFGNFQHRPNFGYGGGRGMNFRGSNNWGRGYGYGRRGRGPNFHRF</sequence>
<dbReference type="InterPro" id="IPR025761">
    <property type="entry name" value="FFD_box"/>
</dbReference>
<dbReference type="Gene3D" id="2.30.30.100">
    <property type="match status" value="1"/>
</dbReference>
<organism evidence="6 7">
    <name type="scientific">Arachis hypogaea</name>
    <name type="common">Peanut</name>
    <dbReference type="NCBI Taxonomy" id="3818"/>
    <lineage>
        <taxon>Eukaryota</taxon>
        <taxon>Viridiplantae</taxon>
        <taxon>Streptophyta</taxon>
        <taxon>Embryophyta</taxon>
        <taxon>Tracheophyta</taxon>
        <taxon>Spermatophyta</taxon>
        <taxon>Magnoliopsida</taxon>
        <taxon>eudicotyledons</taxon>
        <taxon>Gunneridae</taxon>
        <taxon>Pentapetalae</taxon>
        <taxon>rosids</taxon>
        <taxon>fabids</taxon>
        <taxon>Fabales</taxon>
        <taxon>Fabaceae</taxon>
        <taxon>Papilionoideae</taxon>
        <taxon>50 kb inversion clade</taxon>
        <taxon>dalbergioids sensu lato</taxon>
        <taxon>Dalbergieae</taxon>
        <taxon>Pterocarpus clade</taxon>
        <taxon>Arachis</taxon>
    </lineage>
</organism>
<dbReference type="GO" id="GO:0003729">
    <property type="term" value="F:mRNA binding"/>
    <property type="evidence" value="ECO:0007669"/>
    <property type="project" value="TreeGrafter"/>
</dbReference>
<dbReference type="PANTHER" id="PTHR13586">
    <property type="entry name" value="SCD6 PROTEIN-RELATED"/>
    <property type="match status" value="1"/>
</dbReference>
<name>A0A444WV61_ARAHY</name>
<proteinExistence type="predicted"/>
<dbReference type="AlphaFoldDB" id="A0A444WV61"/>
<dbReference type="Pfam" id="PF12701">
    <property type="entry name" value="LSM14"/>
    <property type="match status" value="1"/>
</dbReference>
<feature type="domain" description="DFDF" evidence="3">
    <location>
        <begin position="401"/>
        <end position="437"/>
    </location>
</feature>
<dbReference type="InterPro" id="IPR025609">
    <property type="entry name" value="Lsm14-like_N"/>
</dbReference>
<dbReference type="Gramene" id="arahy.Tifrunner.gnm2.ann2.Ah05g028700.1">
    <property type="protein sequence ID" value="arahy.Tifrunner.gnm2.ann2.Ah05g028700.1-CDS"/>
    <property type="gene ID" value="arahy.Tifrunner.gnm2.ann2.Ah05g028700"/>
</dbReference>
<dbReference type="OrthoDB" id="21539at2759"/>
<dbReference type="InterPro" id="IPR010920">
    <property type="entry name" value="LSM_dom_sf"/>
</dbReference>
<dbReference type="Proteomes" id="UP000289738">
    <property type="component" value="Unassembled WGS sequence"/>
</dbReference>
<dbReference type="PROSITE" id="PS51512">
    <property type="entry name" value="DFDF"/>
    <property type="match status" value="1"/>
</dbReference>
<dbReference type="STRING" id="3818.A0A444WV61"/>
<dbReference type="GO" id="GO:0033962">
    <property type="term" value="P:P-body assembly"/>
    <property type="evidence" value="ECO:0007669"/>
    <property type="project" value="TreeGrafter"/>
</dbReference>
<dbReference type="SUPFAM" id="SSF50182">
    <property type="entry name" value="Sm-like ribonucleoproteins"/>
    <property type="match status" value="1"/>
</dbReference>
<evidence type="ECO:0000259" key="4">
    <source>
        <dbReference type="PROSITE" id="PS51513"/>
    </source>
</evidence>
<evidence type="ECO:0000256" key="1">
    <source>
        <dbReference type="PROSITE-ProRule" id="PRU00846"/>
    </source>
</evidence>
<evidence type="ECO:0000259" key="5">
    <source>
        <dbReference type="PROSITE" id="PS52002"/>
    </source>
</evidence>
<dbReference type="PROSITE" id="PS52002">
    <property type="entry name" value="SM"/>
    <property type="match status" value="1"/>
</dbReference>
<dbReference type="PROSITE" id="PS51513">
    <property type="entry name" value="FFD"/>
    <property type="match status" value="1"/>
</dbReference>
<dbReference type="GO" id="GO:0000932">
    <property type="term" value="C:P-body"/>
    <property type="evidence" value="ECO:0007669"/>
    <property type="project" value="TreeGrafter"/>
</dbReference>
<dbReference type="Gramene" id="arahy.Tifrunner.gnm2.ann2.Ah15g028700.1">
    <property type="protein sequence ID" value="arahy.Tifrunner.gnm2.ann2.Ah15g028700.1-CDS"/>
    <property type="gene ID" value="arahy.Tifrunner.gnm2.ann2.Ah15g028700"/>
</dbReference>